<feature type="region of interest" description="Disordered" evidence="1">
    <location>
        <begin position="130"/>
        <end position="150"/>
    </location>
</feature>
<dbReference type="Gene3D" id="1.10.8.270">
    <property type="entry name" value="putative rabgap domain of human tbc1 domain family member 14 like domains"/>
    <property type="match status" value="1"/>
</dbReference>
<dbReference type="SUPFAM" id="SSF47923">
    <property type="entry name" value="Ypt/Rab-GAP domain of gyp1p"/>
    <property type="match status" value="2"/>
</dbReference>
<feature type="compositionally biased region" description="Polar residues" evidence="1">
    <location>
        <begin position="471"/>
        <end position="483"/>
    </location>
</feature>
<reference evidence="3 4" key="1">
    <citation type="submission" date="2011-02" db="EMBL/GenBank/DDBJ databases">
        <title>The Genome Sequence of Sphaeroforma arctica JP610.</title>
        <authorList>
            <consortium name="The Broad Institute Genome Sequencing Platform"/>
            <person name="Russ C."/>
            <person name="Cuomo C."/>
            <person name="Young S.K."/>
            <person name="Zeng Q."/>
            <person name="Gargeya S."/>
            <person name="Alvarado L."/>
            <person name="Berlin A."/>
            <person name="Chapman S.B."/>
            <person name="Chen Z."/>
            <person name="Freedman E."/>
            <person name="Gellesch M."/>
            <person name="Goldberg J."/>
            <person name="Griggs A."/>
            <person name="Gujja S."/>
            <person name="Heilman E."/>
            <person name="Heiman D."/>
            <person name="Howarth C."/>
            <person name="Mehta T."/>
            <person name="Neiman D."/>
            <person name="Pearson M."/>
            <person name="Roberts A."/>
            <person name="Saif S."/>
            <person name="Shea T."/>
            <person name="Shenoy N."/>
            <person name="Sisk P."/>
            <person name="Stolte C."/>
            <person name="Sykes S."/>
            <person name="White J."/>
            <person name="Yandava C."/>
            <person name="Burger G."/>
            <person name="Gray M.W."/>
            <person name="Holland P.W.H."/>
            <person name="King N."/>
            <person name="Lang F.B.F."/>
            <person name="Roger A.J."/>
            <person name="Ruiz-Trillo I."/>
            <person name="Haas B."/>
            <person name="Nusbaum C."/>
            <person name="Birren B."/>
        </authorList>
    </citation>
    <scope>NUCLEOTIDE SEQUENCE [LARGE SCALE GENOMIC DNA]</scope>
    <source>
        <strain evidence="3 4">JP610</strain>
    </source>
</reference>
<feature type="compositionally biased region" description="Polar residues" evidence="1">
    <location>
        <begin position="499"/>
        <end position="516"/>
    </location>
</feature>
<dbReference type="Pfam" id="PF00566">
    <property type="entry name" value="RabGAP-TBC"/>
    <property type="match status" value="1"/>
</dbReference>
<feature type="region of interest" description="Disordered" evidence="1">
    <location>
        <begin position="1"/>
        <end position="33"/>
    </location>
</feature>
<dbReference type="EMBL" id="KQ241786">
    <property type="protein sequence ID" value="KNC84122.1"/>
    <property type="molecule type" value="Genomic_DNA"/>
</dbReference>
<evidence type="ECO:0000313" key="4">
    <source>
        <dbReference type="Proteomes" id="UP000054560"/>
    </source>
</evidence>
<organism evidence="3 4">
    <name type="scientific">Sphaeroforma arctica JP610</name>
    <dbReference type="NCBI Taxonomy" id="667725"/>
    <lineage>
        <taxon>Eukaryota</taxon>
        <taxon>Ichthyosporea</taxon>
        <taxon>Ichthyophonida</taxon>
        <taxon>Sphaeroforma</taxon>
    </lineage>
</organism>
<feature type="region of interest" description="Disordered" evidence="1">
    <location>
        <begin position="86"/>
        <end position="106"/>
    </location>
</feature>
<gene>
    <name evidence="3" type="ORF">SARC_03643</name>
</gene>
<dbReference type="eggNOG" id="KOG2058">
    <property type="taxonomic scope" value="Eukaryota"/>
</dbReference>
<dbReference type="Proteomes" id="UP000054560">
    <property type="component" value="Unassembled WGS sequence"/>
</dbReference>
<dbReference type="PANTHER" id="PTHR13399">
    <property type="entry name" value="TRANSLOCON-ASSOCIATED PROTEIN TRAP , GAMMA SUBUNIT"/>
    <property type="match status" value="1"/>
</dbReference>
<dbReference type="PANTHER" id="PTHR13399:SF2">
    <property type="entry name" value="TRANSLOCON-ASSOCIATED PROTEIN SUBUNIT GAMMA"/>
    <property type="match status" value="1"/>
</dbReference>
<dbReference type="Gene3D" id="1.10.472.80">
    <property type="entry name" value="Ypt/Rab-GAP domain of gyp1p, domain 3"/>
    <property type="match status" value="1"/>
</dbReference>
<evidence type="ECO:0000259" key="2">
    <source>
        <dbReference type="PROSITE" id="PS50086"/>
    </source>
</evidence>
<dbReference type="OrthoDB" id="294251at2759"/>
<protein>
    <recommendedName>
        <fullName evidence="2">Rab-GAP TBC domain-containing protein</fullName>
    </recommendedName>
</protein>
<evidence type="ECO:0000313" key="3">
    <source>
        <dbReference type="EMBL" id="KNC84122.1"/>
    </source>
</evidence>
<feature type="compositionally biased region" description="Polar residues" evidence="1">
    <location>
        <begin position="543"/>
        <end position="581"/>
    </location>
</feature>
<feature type="domain" description="Rab-GAP TBC" evidence="2">
    <location>
        <begin position="180"/>
        <end position="356"/>
    </location>
</feature>
<evidence type="ECO:0000256" key="1">
    <source>
        <dbReference type="SAM" id="MobiDB-lite"/>
    </source>
</evidence>
<dbReference type="PROSITE" id="PS50086">
    <property type="entry name" value="TBC_RABGAP"/>
    <property type="match status" value="1"/>
</dbReference>
<name>A0A0L0G513_9EUKA</name>
<keyword evidence="4" id="KW-1185">Reference proteome</keyword>
<feature type="region of interest" description="Disordered" evidence="1">
    <location>
        <begin position="471"/>
        <end position="596"/>
    </location>
</feature>
<dbReference type="SMART" id="SM00164">
    <property type="entry name" value="TBC"/>
    <property type="match status" value="1"/>
</dbReference>
<dbReference type="STRING" id="667725.A0A0L0G513"/>
<dbReference type="GO" id="GO:0005783">
    <property type="term" value="C:endoplasmic reticulum"/>
    <property type="evidence" value="ECO:0007669"/>
    <property type="project" value="TreeGrafter"/>
</dbReference>
<dbReference type="GeneID" id="25904147"/>
<accession>A0A0L0G513</accession>
<dbReference type="InterPro" id="IPR000195">
    <property type="entry name" value="Rab-GAP-TBC_dom"/>
</dbReference>
<sequence>MINAPSGGPGLSVDDHLAADFGPSPMTSPMASPIPSIPEVVAKIEAELPGIVSTDDVGHSPKISNAALARQKSAGSNLNSIIDTTARKPRSEDHLQSNRATMGGHGGPHLPPGHFVSQVAASPRPAHRMRRTSSMPLEPDVEQEEDEVSMVTPKKDAVRVSLEGVAQLGQLLCRMMLFPIFRSNNEYLHWKKIFRTIVRIRLPDDCRRKSTTGRATLARVLLAYSQHNKEVGYCQSLNFIGAHLLLLMNKNEEDAFAALCVLVDQLPKNYFDDLEALAVDLLVFDELMKERLPRLHAHCRRLMKQDAVTYNYNVLDADDDPPLTSVFTGQWFPTLFANLLPQGILFRVWDAILFDGDEMMFRVALAIITMLEPQLLSTKNSLQFYEQLKEHTHDFGLTNVINCDDMIKLAYNMYPFPLPRLAELRASMAKKRSAVKPKAAEKPASEKAASPGFLRRLSLKLDGTLDSIAQETLPATESKNSTEADSEPQAINSAEEDASSQAPSQTPTQIQSSPKTPTLPDIATDTKSGGETQEAVVDVKMASTDSDNTTLQKTRSSESGKSTQSTTSGRSLHNPSSQRSAKSTKKDESSDCSNIS</sequence>
<dbReference type="RefSeq" id="XP_014158024.1">
    <property type="nucleotide sequence ID" value="XM_014302549.1"/>
</dbReference>
<proteinExistence type="predicted"/>
<dbReference type="AlphaFoldDB" id="A0A0L0G513"/>
<dbReference type="InterPro" id="IPR035969">
    <property type="entry name" value="Rab-GAP_TBC_sf"/>
</dbReference>
<feature type="compositionally biased region" description="Basic and acidic residues" evidence="1">
    <location>
        <begin position="86"/>
        <end position="96"/>
    </location>
</feature>
<feature type="compositionally biased region" description="Acidic residues" evidence="1">
    <location>
        <begin position="139"/>
        <end position="148"/>
    </location>
</feature>